<feature type="transmembrane region" description="Helical" evidence="13">
    <location>
        <begin position="133"/>
        <end position="154"/>
    </location>
</feature>
<dbReference type="GO" id="GO:0042910">
    <property type="term" value="F:xenobiotic transmembrane transporter activity"/>
    <property type="evidence" value="ECO:0007669"/>
    <property type="project" value="InterPro"/>
</dbReference>
<accession>A0A9D1HN20</accession>
<feature type="transmembrane region" description="Helical" evidence="13">
    <location>
        <begin position="9"/>
        <end position="27"/>
    </location>
</feature>
<feature type="transmembrane region" description="Helical" evidence="13">
    <location>
        <begin position="47"/>
        <end position="72"/>
    </location>
</feature>
<comment type="similarity">
    <text evidence="3">Belongs to the multi antimicrobial extrusion (MATE) (TC 2.A.66.1) family.</text>
</comment>
<evidence type="ECO:0000256" key="3">
    <source>
        <dbReference type="ARBA" id="ARBA00010199"/>
    </source>
</evidence>
<comment type="subcellular location">
    <subcellularLocation>
        <location evidence="2">Cell membrane</location>
        <topology evidence="2">Multi-pass membrane protein</topology>
    </subcellularLocation>
</comment>
<evidence type="ECO:0000256" key="11">
    <source>
        <dbReference type="ARBA" id="ARBA00023136"/>
    </source>
</evidence>
<dbReference type="CDD" id="cd13138">
    <property type="entry name" value="MATE_yoeA_like"/>
    <property type="match status" value="1"/>
</dbReference>
<dbReference type="Pfam" id="PF01554">
    <property type="entry name" value="MatE"/>
    <property type="match status" value="2"/>
</dbReference>
<feature type="transmembrane region" description="Helical" evidence="13">
    <location>
        <begin position="382"/>
        <end position="401"/>
    </location>
</feature>
<gene>
    <name evidence="14" type="ORF">IAD15_03550</name>
</gene>
<dbReference type="GO" id="GO:0015297">
    <property type="term" value="F:antiporter activity"/>
    <property type="evidence" value="ECO:0007669"/>
    <property type="project" value="UniProtKB-KW"/>
</dbReference>
<proteinExistence type="inferred from homology"/>
<dbReference type="AlphaFoldDB" id="A0A9D1HN20"/>
<evidence type="ECO:0000256" key="7">
    <source>
        <dbReference type="ARBA" id="ARBA00022475"/>
    </source>
</evidence>
<feature type="transmembrane region" description="Helical" evidence="13">
    <location>
        <begin position="93"/>
        <end position="113"/>
    </location>
</feature>
<evidence type="ECO:0000256" key="1">
    <source>
        <dbReference type="ARBA" id="ARBA00003408"/>
    </source>
</evidence>
<evidence type="ECO:0000256" key="2">
    <source>
        <dbReference type="ARBA" id="ARBA00004651"/>
    </source>
</evidence>
<sequence length="446" mass="48729">MTSGNILKQLIWFSIPLLLGNLFQQLYNTVDSVIVGNFVGKSALAAVGASAPIINMLVGFFMGLATGASVVISQYYGAKDEKRLHDAVHTSMALTIVVGIVMTVIGSVLSPLMVSLIGTPQDVFDNATLYLQIYFYGVLGLMVYNMGSGILRAVGDAKRPLYFLILSSVINIVLDYAFVVYFGMGIAGVAWATLIAQCTSAILVMILLIRTKEPYRINLKDLKMNKEMLKKVVAIGLPSGIQQSIVSFSNVIVQSYINGFGSGAMAGNSAWTKIDSFIMLPMQSFGLAATTFTGQNLGAKQPERAQKGARTALWLSISVTIFLSILVFLNGTTLLNIFSSDEEVHYYGNLLMNTYIPGYLFLCMVQIFAGVLRGAGEATPPMVTMIMCYVVVRQIYLAAVSHFAHSFILTMMGFPLTWTLCALLLYLHYRKKTWLHSSKIVEHEAA</sequence>
<reference evidence="14" key="2">
    <citation type="journal article" date="2021" name="PeerJ">
        <title>Extensive microbial diversity within the chicken gut microbiome revealed by metagenomics and culture.</title>
        <authorList>
            <person name="Gilroy R."/>
            <person name="Ravi A."/>
            <person name="Getino M."/>
            <person name="Pursley I."/>
            <person name="Horton D.L."/>
            <person name="Alikhan N.F."/>
            <person name="Baker D."/>
            <person name="Gharbi K."/>
            <person name="Hall N."/>
            <person name="Watson M."/>
            <person name="Adriaenssens E.M."/>
            <person name="Foster-Nyarko E."/>
            <person name="Jarju S."/>
            <person name="Secka A."/>
            <person name="Antonio M."/>
            <person name="Oren A."/>
            <person name="Chaudhuri R.R."/>
            <person name="La Ragione R."/>
            <person name="Hildebrand F."/>
            <person name="Pallen M.J."/>
        </authorList>
    </citation>
    <scope>NUCLEOTIDE SEQUENCE</scope>
    <source>
        <strain evidence="14">CHK195-11698</strain>
    </source>
</reference>
<keyword evidence="6" id="KW-0050">Antiport</keyword>
<evidence type="ECO:0000256" key="4">
    <source>
        <dbReference type="ARBA" id="ARBA00020268"/>
    </source>
</evidence>
<evidence type="ECO:0000256" key="9">
    <source>
        <dbReference type="ARBA" id="ARBA00022989"/>
    </source>
</evidence>
<dbReference type="PANTHER" id="PTHR43298:SF2">
    <property type="entry name" value="FMN_FAD EXPORTER YEEO-RELATED"/>
    <property type="match status" value="1"/>
</dbReference>
<evidence type="ECO:0000313" key="14">
    <source>
        <dbReference type="EMBL" id="HIU13126.1"/>
    </source>
</evidence>
<dbReference type="InterPro" id="IPR048279">
    <property type="entry name" value="MdtK-like"/>
</dbReference>
<keyword evidence="11 13" id="KW-0472">Membrane</keyword>
<feature type="transmembrane region" description="Helical" evidence="13">
    <location>
        <begin position="161"/>
        <end position="183"/>
    </location>
</feature>
<evidence type="ECO:0000256" key="10">
    <source>
        <dbReference type="ARBA" id="ARBA00023065"/>
    </source>
</evidence>
<feature type="transmembrane region" description="Helical" evidence="13">
    <location>
        <begin position="311"/>
        <end position="335"/>
    </location>
</feature>
<dbReference type="PIRSF" id="PIRSF006603">
    <property type="entry name" value="DinF"/>
    <property type="match status" value="1"/>
</dbReference>
<dbReference type="InterPro" id="IPR002528">
    <property type="entry name" value="MATE_fam"/>
</dbReference>
<protein>
    <recommendedName>
        <fullName evidence="4">Probable multidrug resistance protein NorM</fullName>
    </recommendedName>
    <alternativeName>
        <fullName evidence="12">Multidrug-efflux transporter</fullName>
    </alternativeName>
</protein>
<dbReference type="PANTHER" id="PTHR43298">
    <property type="entry name" value="MULTIDRUG RESISTANCE PROTEIN NORM-RELATED"/>
    <property type="match status" value="1"/>
</dbReference>
<keyword evidence="5" id="KW-0813">Transport</keyword>
<dbReference type="GO" id="GO:0005886">
    <property type="term" value="C:plasma membrane"/>
    <property type="evidence" value="ECO:0007669"/>
    <property type="project" value="UniProtKB-SubCell"/>
</dbReference>
<organism evidence="14 15">
    <name type="scientific">Candidatus Fimiplasma intestinipullorum</name>
    <dbReference type="NCBI Taxonomy" id="2840825"/>
    <lineage>
        <taxon>Bacteria</taxon>
        <taxon>Bacillati</taxon>
        <taxon>Bacillota</taxon>
        <taxon>Clostridia</taxon>
        <taxon>Eubacteriales</taxon>
        <taxon>Candidatus Fimiplasma</taxon>
    </lineage>
</organism>
<evidence type="ECO:0000256" key="6">
    <source>
        <dbReference type="ARBA" id="ARBA00022449"/>
    </source>
</evidence>
<keyword evidence="9 13" id="KW-1133">Transmembrane helix</keyword>
<evidence type="ECO:0000256" key="13">
    <source>
        <dbReference type="SAM" id="Phobius"/>
    </source>
</evidence>
<comment type="caution">
    <text evidence="14">The sequence shown here is derived from an EMBL/GenBank/DDBJ whole genome shotgun (WGS) entry which is preliminary data.</text>
</comment>
<evidence type="ECO:0000256" key="8">
    <source>
        <dbReference type="ARBA" id="ARBA00022692"/>
    </source>
</evidence>
<dbReference type="NCBIfam" id="TIGR00797">
    <property type="entry name" value="matE"/>
    <property type="match status" value="1"/>
</dbReference>
<keyword evidence="8 13" id="KW-0812">Transmembrane</keyword>
<dbReference type="Proteomes" id="UP000824175">
    <property type="component" value="Unassembled WGS sequence"/>
</dbReference>
<keyword evidence="7" id="KW-1003">Cell membrane</keyword>
<evidence type="ECO:0000313" key="15">
    <source>
        <dbReference type="Proteomes" id="UP000824175"/>
    </source>
</evidence>
<feature type="transmembrane region" description="Helical" evidence="13">
    <location>
        <begin position="407"/>
        <end position="429"/>
    </location>
</feature>
<name>A0A9D1HN20_9FIRM</name>
<dbReference type="EMBL" id="DVMJ01000026">
    <property type="protein sequence ID" value="HIU13126.1"/>
    <property type="molecule type" value="Genomic_DNA"/>
</dbReference>
<evidence type="ECO:0000256" key="12">
    <source>
        <dbReference type="ARBA" id="ARBA00031636"/>
    </source>
</evidence>
<feature type="transmembrane region" description="Helical" evidence="13">
    <location>
        <begin position="355"/>
        <end position="375"/>
    </location>
</feature>
<evidence type="ECO:0000256" key="5">
    <source>
        <dbReference type="ARBA" id="ARBA00022448"/>
    </source>
</evidence>
<dbReference type="InterPro" id="IPR050222">
    <property type="entry name" value="MATE_MdtK"/>
</dbReference>
<dbReference type="GO" id="GO:0006811">
    <property type="term" value="P:monoatomic ion transport"/>
    <property type="evidence" value="ECO:0007669"/>
    <property type="project" value="UniProtKB-KW"/>
</dbReference>
<feature type="transmembrane region" description="Helical" evidence="13">
    <location>
        <begin position="189"/>
        <end position="211"/>
    </location>
</feature>
<reference evidence="14" key="1">
    <citation type="submission" date="2020-10" db="EMBL/GenBank/DDBJ databases">
        <authorList>
            <person name="Gilroy R."/>
        </authorList>
    </citation>
    <scope>NUCLEOTIDE SEQUENCE</scope>
    <source>
        <strain evidence="14">CHK195-11698</strain>
    </source>
</reference>
<comment type="function">
    <text evidence="1">Multidrug efflux pump.</text>
</comment>
<keyword evidence="10" id="KW-0406">Ion transport</keyword>